<reference evidence="3" key="1">
    <citation type="submission" date="2023-01" db="EMBL/GenBank/DDBJ databases">
        <title>Vibrio sp. CB1-14 genome sequencing.</title>
        <authorList>
            <person name="Otstavnykh N."/>
            <person name="Isaeva M."/>
            <person name="Meleshko D."/>
        </authorList>
    </citation>
    <scope>NUCLEOTIDE SEQUENCE</scope>
    <source>
        <strain evidence="3">CB1-14</strain>
        <plasmid evidence="3">p2</plasmid>
    </source>
</reference>
<feature type="compositionally biased region" description="Low complexity" evidence="1">
    <location>
        <begin position="159"/>
        <end position="180"/>
    </location>
</feature>
<geneLocation type="plasmid" evidence="3">
    <name>p2</name>
</geneLocation>
<name>A0AAU8BS22_9VIBR</name>
<dbReference type="InterPro" id="IPR013609">
    <property type="entry name" value="Stf-like_N"/>
</dbReference>
<keyword evidence="3" id="KW-0614">Plasmid</keyword>
<dbReference type="SUPFAM" id="SSF49464">
    <property type="entry name" value="Carboxypeptidase regulatory domain-like"/>
    <property type="match status" value="1"/>
</dbReference>
<feature type="compositionally biased region" description="Low complexity" evidence="1">
    <location>
        <begin position="280"/>
        <end position="296"/>
    </location>
</feature>
<dbReference type="EMBL" id="CP115923">
    <property type="protein sequence ID" value="XCD19319.1"/>
    <property type="molecule type" value="Genomic_DNA"/>
</dbReference>
<sequence>MAVKISGVLKDGTGKPVQNCTIQLKARRNSTTVVVNTVGSENPDEAGRYSMDVEYGQYSVILQVDGFPPSHAGTITVYEDSQPGTLNDFLCAMTEDDARPEVLRRLELMVEEVARNASVVAQSTADAKKSAGDASASAAQVAALVTDATDSARAASTSAGQAASSAQEASSGAEAASAKATEAEKVPQPQSPQKRGGHQCRCGENVRNECCSVTTISRHVCLHRGHESVRGRHFSTRCGGLKRGSKIIRNERIIKCRSCSFLGNGGRKFCQGGKTSETNARSSETAAERSASAAADAKQRRRGVRQRHPRRRQRLREVRYQHRRAKVRQKRRQYVQKFGKTCRRYSFSCRA</sequence>
<dbReference type="Gene3D" id="2.60.40.1120">
    <property type="entry name" value="Carboxypeptidase-like, regulatory domain"/>
    <property type="match status" value="1"/>
</dbReference>
<dbReference type="AlphaFoldDB" id="A0AAU8BS22"/>
<dbReference type="Pfam" id="PF08400">
    <property type="entry name" value="phage_tail_N"/>
    <property type="match status" value="1"/>
</dbReference>
<evidence type="ECO:0000259" key="2">
    <source>
        <dbReference type="Pfam" id="PF08400"/>
    </source>
</evidence>
<feature type="compositionally biased region" description="Basic residues" evidence="1">
    <location>
        <begin position="299"/>
        <end position="312"/>
    </location>
</feature>
<evidence type="ECO:0000313" key="3">
    <source>
        <dbReference type="EMBL" id="XCD19319.1"/>
    </source>
</evidence>
<feature type="region of interest" description="Disordered" evidence="1">
    <location>
        <begin position="272"/>
        <end position="312"/>
    </location>
</feature>
<organism evidence="3">
    <name type="scientific">Vibrio chaetopteri</name>
    <dbReference type="NCBI Taxonomy" id="3016528"/>
    <lineage>
        <taxon>Bacteria</taxon>
        <taxon>Pseudomonadati</taxon>
        <taxon>Pseudomonadota</taxon>
        <taxon>Gammaproteobacteria</taxon>
        <taxon>Vibrionales</taxon>
        <taxon>Vibrionaceae</taxon>
        <taxon>Vibrio</taxon>
    </lineage>
</organism>
<accession>A0AAU8BS22</accession>
<dbReference type="InterPro" id="IPR008969">
    <property type="entry name" value="CarboxyPept-like_regulatory"/>
</dbReference>
<proteinExistence type="predicted"/>
<evidence type="ECO:0000256" key="1">
    <source>
        <dbReference type="SAM" id="MobiDB-lite"/>
    </source>
</evidence>
<gene>
    <name evidence="3" type="ORF">PG915_25290</name>
</gene>
<feature type="domain" description="Lambda-like tail fibre protein N-terminal" evidence="2">
    <location>
        <begin position="1"/>
        <end position="134"/>
    </location>
</feature>
<protein>
    <submittedName>
        <fullName evidence="3">Prophage tail fiber N-terminal domain-containing protein</fullName>
    </submittedName>
</protein>
<feature type="region of interest" description="Disordered" evidence="1">
    <location>
        <begin position="159"/>
        <end position="201"/>
    </location>
</feature>